<evidence type="ECO:0000313" key="1">
    <source>
        <dbReference type="EMBL" id="ELW72256.1"/>
    </source>
</evidence>
<dbReference type="AlphaFoldDB" id="L9LBD3"/>
<protein>
    <submittedName>
        <fullName evidence="1">Uncharacterized protein</fullName>
    </submittedName>
</protein>
<reference evidence="2" key="1">
    <citation type="submission" date="2012-07" db="EMBL/GenBank/DDBJ databases">
        <title>Genome of the Chinese tree shrew, a rising model animal genetically related to primates.</title>
        <authorList>
            <person name="Zhang G."/>
            <person name="Fan Y."/>
            <person name="Yao Y."/>
            <person name="Huang Z."/>
        </authorList>
    </citation>
    <scope>NUCLEOTIDE SEQUENCE [LARGE SCALE GENOMIC DNA]</scope>
</reference>
<name>L9LBD3_TUPCH</name>
<keyword evidence="2" id="KW-1185">Reference proteome</keyword>
<reference evidence="2" key="2">
    <citation type="journal article" date="2013" name="Nat. Commun.">
        <title>Genome of the Chinese tree shrew.</title>
        <authorList>
            <person name="Fan Y."/>
            <person name="Huang Z.Y."/>
            <person name="Cao C.C."/>
            <person name="Chen C.S."/>
            <person name="Chen Y.X."/>
            <person name="Fan D.D."/>
            <person name="He J."/>
            <person name="Hou H.L."/>
            <person name="Hu L."/>
            <person name="Hu X.T."/>
            <person name="Jiang X.T."/>
            <person name="Lai R."/>
            <person name="Lang Y.S."/>
            <person name="Liang B."/>
            <person name="Liao S.G."/>
            <person name="Mu D."/>
            <person name="Ma Y.Y."/>
            <person name="Niu Y.Y."/>
            <person name="Sun X.Q."/>
            <person name="Xia J.Q."/>
            <person name="Xiao J."/>
            <person name="Xiong Z.Q."/>
            <person name="Xu L."/>
            <person name="Yang L."/>
            <person name="Zhang Y."/>
            <person name="Zhao W."/>
            <person name="Zhao X.D."/>
            <person name="Zheng Y.T."/>
            <person name="Zhou J.M."/>
            <person name="Zhu Y.B."/>
            <person name="Zhang G.J."/>
            <person name="Wang J."/>
            <person name="Yao Y.G."/>
        </authorList>
    </citation>
    <scope>NUCLEOTIDE SEQUENCE [LARGE SCALE GENOMIC DNA]</scope>
</reference>
<dbReference type="InParanoid" id="L9LBD3"/>
<gene>
    <name evidence="1" type="ORF">TREES_T100008301</name>
</gene>
<dbReference type="EMBL" id="KB320434">
    <property type="protein sequence ID" value="ELW72256.1"/>
    <property type="molecule type" value="Genomic_DNA"/>
</dbReference>
<sequence length="154" mass="17039">MPLLPPPKSTVQAQIHCRSPLISDLKRQISLSKHSDEQLGLQTTGPKLHTRAEAALYLLTKLATDPAAEWLNAQIHCRSPLISDLKRQISLSKHSDEQLGLQTTGPKLHTRAEAALYLLTKLATDPAAEWLNVSPRKSFLSLHADTTVKVHVYV</sequence>
<accession>L9LBD3</accession>
<organism evidence="1 2">
    <name type="scientific">Tupaia chinensis</name>
    <name type="common">Chinese tree shrew</name>
    <name type="synonym">Tupaia belangeri chinensis</name>
    <dbReference type="NCBI Taxonomy" id="246437"/>
    <lineage>
        <taxon>Eukaryota</taxon>
        <taxon>Metazoa</taxon>
        <taxon>Chordata</taxon>
        <taxon>Craniata</taxon>
        <taxon>Vertebrata</taxon>
        <taxon>Euteleostomi</taxon>
        <taxon>Mammalia</taxon>
        <taxon>Eutheria</taxon>
        <taxon>Euarchontoglires</taxon>
        <taxon>Scandentia</taxon>
        <taxon>Tupaiidae</taxon>
        <taxon>Tupaia</taxon>
    </lineage>
</organism>
<evidence type="ECO:0000313" key="2">
    <source>
        <dbReference type="Proteomes" id="UP000011518"/>
    </source>
</evidence>
<proteinExistence type="predicted"/>
<dbReference type="Proteomes" id="UP000011518">
    <property type="component" value="Unassembled WGS sequence"/>
</dbReference>